<keyword evidence="4 5" id="KW-0472">Membrane</keyword>
<evidence type="ECO:0000256" key="1">
    <source>
        <dbReference type="ARBA" id="ARBA00004141"/>
    </source>
</evidence>
<protein>
    <submittedName>
        <fullName evidence="9">Uncharacterized protein</fullName>
    </submittedName>
</protein>
<feature type="transmembrane region" description="Helical" evidence="5">
    <location>
        <begin position="55"/>
        <end position="76"/>
    </location>
</feature>
<feature type="transmembrane region" description="Helical" evidence="5">
    <location>
        <begin position="327"/>
        <end position="345"/>
    </location>
</feature>
<evidence type="ECO:0000256" key="2">
    <source>
        <dbReference type="ARBA" id="ARBA00022692"/>
    </source>
</evidence>
<reference evidence="12 13" key="2">
    <citation type="submission" date="2018-08" db="EMBL/GenBank/DDBJ databases">
        <title>Aphanomyces genome sequencing and annotation.</title>
        <authorList>
            <person name="Minardi D."/>
            <person name="Oidtmann B."/>
            <person name="Van Der Giezen M."/>
            <person name="Studholme D.J."/>
        </authorList>
    </citation>
    <scope>NUCLEOTIDE SEQUENCE [LARGE SCALE GENOMIC DNA]</scope>
    <source>
        <strain evidence="10 14">D2</strain>
        <strain evidence="7 12">Kv</strain>
        <strain evidence="9 13">SA</strain>
        <strain evidence="8 16">Si</strain>
    </source>
</reference>
<evidence type="ECO:0000256" key="3">
    <source>
        <dbReference type="ARBA" id="ARBA00022989"/>
    </source>
</evidence>
<dbReference type="Pfam" id="PF02535">
    <property type="entry name" value="Zip"/>
    <property type="match status" value="1"/>
</dbReference>
<feature type="transmembrane region" description="Helical" evidence="5">
    <location>
        <begin position="284"/>
        <end position="307"/>
    </location>
</feature>
<comment type="subcellular location">
    <subcellularLocation>
        <location evidence="1">Membrane</location>
        <topology evidence="1">Multi-pass membrane protein</topology>
    </subcellularLocation>
</comment>
<dbReference type="AlphaFoldDB" id="A0A397D5D6"/>
<dbReference type="EMBL" id="QUTD01002154">
    <property type="protein sequence ID" value="RHY76619.1"/>
    <property type="molecule type" value="Genomic_DNA"/>
</dbReference>
<feature type="transmembrane region" description="Helical" evidence="5">
    <location>
        <begin position="124"/>
        <end position="144"/>
    </location>
</feature>
<proteinExistence type="predicted"/>
<dbReference type="PANTHER" id="PTHR11040">
    <property type="entry name" value="ZINC/IRON TRANSPORTER"/>
    <property type="match status" value="1"/>
</dbReference>
<feature type="transmembrane region" description="Helical" evidence="5">
    <location>
        <begin position="193"/>
        <end position="213"/>
    </location>
</feature>
<dbReference type="EMBL" id="QUTB01007557">
    <property type="protein sequence ID" value="RHY45507.1"/>
    <property type="molecule type" value="Genomic_DNA"/>
</dbReference>
<feature type="signal peptide" evidence="6">
    <location>
        <begin position="1"/>
        <end position="22"/>
    </location>
</feature>
<evidence type="ECO:0000313" key="13">
    <source>
        <dbReference type="Proteomes" id="UP000265716"/>
    </source>
</evidence>
<evidence type="ECO:0000313" key="8">
    <source>
        <dbReference type="EMBL" id="RHY45507.1"/>
    </source>
</evidence>
<dbReference type="GO" id="GO:0005886">
    <property type="term" value="C:plasma membrane"/>
    <property type="evidence" value="ECO:0007669"/>
    <property type="project" value="TreeGrafter"/>
</dbReference>
<dbReference type="InterPro" id="IPR003689">
    <property type="entry name" value="ZIP"/>
</dbReference>
<sequence>MTCSLLLKALLTFLVLATAVHAQHNHDSHQESEPVAAVLSACGVVTHQPDYDRGLHIAAIFIVFVVSMLGSLLPVVSSYVSCLRNSRTVLSVLNSFGFGVVIATSFIHMIPAAMETLGSPCLDVGYPVLAMVLVVGTVFAMQVLETELVLMLTNADDAKRDDAMVSITSVPGEYHQHHHSHGGGEHSRKKLNVLIFEIGVAIHSVIIGLNLGVETGADFTTLLVAICFHQFFEGVAVGSSAVTAFSNVRTSVFTAVAYSLTTPLGIAIGIAVNSSYSDTSITSLWVRGVLDSVAGGILVYTGIVELLTYQYTISHEFRAKPGNVRSLHYLFLWLGAGAMAVVGAWT</sequence>
<dbReference type="GO" id="GO:0005385">
    <property type="term" value="F:zinc ion transmembrane transporter activity"/>
    <property type="evidence" value="ECO:0007669"/>
    <property type="project" value="TreeGrafter"/>
</dbReference>
<accession>A0A397D5D6</accession>
<comment type="caution">
    <text evidence="9">The sequence shown here is derived from an EMBL/GenBank/DDBJ whole genome shotgun (WGS) entry which is preliminary data.</text>
</comment>
<dbReference type="EMBL" id="QUSZ01008785">
    <property type="protein sequence ID" value="RHX99942.1"/>
    <property type="molecule type" value="Genomic_DNA"/>
</dbReference>
<dbReference type="VEuPathDB" id="FungiDB:H257_18005"/>
<dbReference type="Proteomes" id="UP000275652">
    <property type="component" value="Unassembled WGS sequence"/>
</dbReference>
<keyword evidence="3 5" id="KW-1133">Transmembrane helix</keyword>
<evidence type="ECO:0000313" key="12">
    <source>
        <dbReference type="Proteomes" id="UP000265427"/>
    </source>
</evidence>
<evidence type="ECO:0000313" key="14">
    <source>
        <dbReference type="Proteomes" id="UP000266643"/>
    </source>
</evidence>
<feature type="transmembrane region" description="Helical" evidence="5">
    <location>
        <begin position="252"/>
        <end position="272"/>
    </location>
</feature>
<dbReference type="Proteomes" id="UP000265716">
    <property type="component" value="Unassembled WGS sequence"/>
</dbReference>
<dbReference type="Proteomes" id="UP000266643">
    <property type="component" value="Unassembled WGS sequence"/>
</dbReference>
<evidence type="ECO:0000313" key="9">
    <source>
        <dbReference type="EMBL" id="RHY58317.1"/>
    </source>
</evidence>
<feature type="transmembrane region" description="Helical" evidence="5">
    <location>
        <begin position="88"/>
        <end position="112"/>
    </location>
</feature>
<evidence type="ECO:0000256" key="6">
    <source>
        <dbReference type="SAM" id="SignalP"/>
    </source>
</evidence>
<organism evidence="9 13">
    <name type="scientific">Aphanomyces astaci</name>
    <name type="common">Crayfish plague agent</name>
    <dbReference type="NCBI Taxonomy" id="112090"/>
    <lineage>
        <taxon>Eukaryota</taxon>
        <taxon>Sar</taxon>
        <taxon>Stramenopiles</taxon>
        <taxon>Oomycota</taxon>
        <taxon>Saprolegniomycetes</taxon>
        <taxon>Saprolegniales</taxon>
        <taxon>Verrucalvaceae</taxon>
        <taxon>Aphanomyces</taxon>
    </lineage>
</organism>
<evidence type="ECO:0000313" key="15">
    <source>
        <dbReference type="Proteomes" id="UP000275652"/>
    </source>
</evidence>
<dbReference type="EMBL" id="QUTC01005402">
    <property type="protein sequence ID" value="RHY58317.1"/>
    <property type="molecule type" value="Genomic_DNA"/>
</dbReference>
<keyword evidence="6" id="KW-0732">Signal</keyword>
<evidence type="ECO:0000256" key="5">
    <source>
        <dbReference type="SAM" id="Phobius"/>
    </source>
</evidence>
<dbReference type="Proteomes" id="UP000283543">
    <property type="component" value="Unassembled WGS sequence"/>
</dbReference>
<keyword evidence="2 5" id="KW-0812">Transmembrane</keyword>
<dbReference type="Proteomes" id="UP000265427">
    <property type="component" value="Unassembled WGS sequence"/>
</dbReference>
<evidence type="ECO:0000313" key="16">
    <source>
        <dbReference type="Proteomes" id="UP000283543"/>
    </source>
</evidence>
<feature type="transmembrane region" description="Helical" evidence="5">
    <location>
        <begin position="219"/>
        <end position="245"/>
    </location>
</feature>
<dbReference type="EMBL" id="QUTI01025594">
    <property type="protein sequence ID" value="RLO06142.1"/>
    <property type="molecule type" value="Genomic_DNA"/>
</dbReference>
<gene>
    <name evidence="11" type="ORF">DYB28_001845</name>
    <name evidence="10" type="ORF">DYB30_009565</name>
    <name evidence="8" type="ORF">DYB34_006675</name>
    <name evidence="7" type="ORF">DYB36_011135</name>
    <name evidence="9" type="ORF">DYB38_012144</name>
</gene>
<evidence type="ECO:0000313" key="11">
    <source>
        <dbReference type="EMBL" id="RLO06142.1"/>
    </source>
</evidence>
<name>A0A397D5D6_APHAT</name>
<evidence type="ECO:0000313" key="7">
    <source>
        <dbReference type="EMBL" id="RHX99942.1"/>
    </source>
</evidence>
<reference evidence="11 15" key="1">
    <citation type="journal article" date="2018" name="J. Invertebr. Pathol.">
        <title>New genotyping method for the causative agent of crayfish plague (Aphanomyces astaci) based on whole genome data.</title>
        <authorList>
            <person name="Minardi D."/>
            <person name="Studholme D.J."/>
            <person name="van der Giezen M."/>
            <person name="Pretto T."/>
            <person name="Oidtmann B."/>
        </authorList>
    </citation>
    <scope>NUCLEOTIDE SEQUENCE [LARGE SCALE GENOMIC DNA]</scope>
    <source>
        <strain evidence="11 15">KB13</strain>
    </source>
</reference>
<dbReference type="PANTHER" id="PTHR11040:SF44">
    <property type="entry name" value="PROTEIN ZNTC-RELATED"/>
    <property type="match status" value="1"/>
</dbReference>
<evidence type="ECO:0000256" key="4">
    <source>
        <dbReference type="ARBA" id="ARBA00023136"/>
    </source>
</evidence>
<evidence type="ECO:0000313" key="10">
    <source>
        <dbReference type="EMBL" id="RHY76619.1"/>
    </source>
</evidence>
<feature type="chain" id="PRO_5040068811" evidence="6">
    <location>
        <begin position="23"/>
        <end position="346"/>
    </location>
</feature>